<dbReference type="RefSeq" id="XP_040732680.1">
    <property type="nucleotide sequence ID" value="XM_040876513.1"/>
</dbReference>
<organism evidence="9 10">
    <name type="scientific">Talaromyces amestolkiae</name>
    <dbReference type="NCBI Taxonomy" id="1196081"/>
    <lineage>
        <taxon>Eukaryota</taxon>
        <taxon>Fungi</taxon>
        <taxon>Dikarya</taxon>
        <taxon>Ascomycota</taxon>
        <taxon>Pezizomycotina</taxon>
        <taxon>Eurotiomycetes</taxon>
        <taxon>Eurotiomycetidae</taxon>
        <taxon>Eurotiales</taxon>
        <taxon>Trichocomaceae</taxon>
        <taxon>Talaromyces</taxon>
        <taxon>Talaromyces sect. Talaromyces</taxon>
    </lineage>
</organism>
<evidence type="ECO:0000256" key="7">
    <source>
        <dbReference type="RuleBase" id="RU368100"/>
    </source>
</evidence>
<dbReference type="SUPFAM" id="SSF54762">
    <property type="entry name" value="Signal recognition particle alu RNA binding heterodimer, SRP9/14"/>
    <property type="match status" value="1"/>
</dbReference>
<evidence type="ECO:0000256" key="6">
    <source>
        <dbReference type="ARBA" id="ARBA00023274"/>
    </source>
</evidence>
<name>A0A364KX84_TALAM</name>
<proteinExistence type="inferred from homology"/>
<evidence type="ECO:0000256" key="4">
    <source>
        <dbReference type="ARBA" id="ARBA00022884"/>
    </source>
</evidence>
<comment type="function">
    <text evidence="7">Component of the signal recognition particle (SRP) complex, a ribonucleoprotein complex that mediates the cotranslational targeting of secretory and membrane proteins to the endoplasmic reticulum (ER).</text>
</comment>
<dbReference type="GO" id="GO:0008312">
    <property type="term" value="F:7S RNA binding"/>
    <property type="evidence" value="ECO:0007669"/>
    <property type="project" value="UniProtKB-UniRule"/>
</dbReference>
<evidence type="ECO:0000256" key="2">
    <source>
        <dbReference type="ARBA" id="ARBA00010349"/>
    </source>
</evidence>
<comment type="similarity">
    <text evidence="2 7">Belongs to the SRP14 family.</text>
</comment>
<evidence type="ECO:0000256" key="5">
    <source>
        <dbReference type="ARBA" id="ARBA00023135"/>
    </source>
</evidence>
<feature type="compositionally biased region" description="Basic residues" evidence="8">
    <location>
        <begin position="117"/>
        <end position="137"/>
    </location>
</feature>
<comment type="caution">
    <text evidence="9">The sequence shown here is derived from an EMBL/GenBank/DDBJ whole genome shotgun (WGS) entry which is preliminary data.</text>
</comment>
<dbReference type="GeneID" id="63793392"/>
<keyword evidence="3 7" id="KW-0963">Cytoplasm</keyword>
<evidence type="ECO:0000313" key="9">
    <source>
        <dbReference type="EMBL" id="RAO68164.1"/>
    </source>
</evidence>
<protein>
    <recommendedName>
        <fullName evidence="7">Signal recognition particle subunit SRP14</fullName>
    </recommendedName>
    <alternativeName>
        <fullName evidence="7">Signal recognition particle 14 kDa protein</fullName>
    </alternativeName>
</protein>
<accession>A0A364KX84</accession>
<dbReference type="OrthoDB" id="19209at2759"/>
<dbReference type="PANTHER" id="PTHR12013">
    <property type="entry name" value="SIGNAL RECOGNITION PARTICLE 14 KD PROTEIN"/>
    <property type="match status" value="1"/>
</dbReference>
<comment type="subunit">
    <text evidence="7">Component of a fungal signal recognition particle (SRP) complex that consists of a 7SL RNA molecule (scR1) and at least six protein subunits: SRP72, SRP68, SRP54, SEC65, SRP21 and SRP14.</text>
</comment>
<evidence type="ECO:0000256" key="3">
    <source>
        <dbReference type="ARBA" id="ARBA00022490"/>
    </source>
</evidence>
<evidence type="ECO:0000313" key="10">
    <source>
        <dbReference type="Proteomes" id="UP000249363"/>
    </source>
</evidence>
<keyword evidence="5 7" id="KW-0733">Signal recognition particle</keyword>
<dbReference type="GO" id="GO:0006614">
    <property type="term" value="P:SRP-dependent cotranslational protein targeting to membrane"/>
    <property type="evidence" value="ECO:0007669"/>
    <property type="project" value="UniProtKB-UniRule"/>
</dbReference>
<keyword evidence="4 7" id="KW-0694">RNA-binding</keyword>
<feature type="region of interest" description="Disordered" evidence="8">
    <location>
        <begin position="116"/>
        <end position="137"/>
    </location>
</feature>
<dbReference type="Gene3D" id="3.30.720.10">
    <property type="entry name" value="Signal recognition particle alu RNA binding heterodimer, srp9/1"/>
    <property type="match status" value="1"/>
</dbReference>
<dbReference type="GO" id="GO:0005786">
    <property type="term" value="C:signal recognition particle, endoplasmic reticulum targeting"/>
    <property type="evidence" value="ECO:0007669"/>
    <property type="project" value="UniProtKB-UniRule"/>
</dbReference>
<dbReference type="InterPro" id="IPR009018">
    <property type="entry name" value="Signal_recog_particle_SRP9/14"/>
</dbReference>
<keyword evidence="10" id="KW-1185">Reference proteome</keyword>
<dbReference type="InterPro" id="IPR003210">
    <property type="entry name" value="Signal_recog_particle_SRP14"/>
</dbReference>
<gene>
    <name evidence="9" type="ORF">BHQ10_004176</name>
</gene>
<dbReference type="STRING" id="1196081.A0A364KX84"/>
<dbReference type="Pfam" id="PF02290">
    <property type="entry name" value="SRP14"/>
    <property type="match status" value="1"/>
</dbReference>
<evidence type="ECO:0000256" key="8">
    <source>
        <dbReference type="SAM" id="MobiDB-lite"/>
    </source>
</evidence>
<keyword evidence="6 7" id="KW-0687">Ribonucleoprotein</keyword>
<sequence>MAPHLSNDEFFASLSNLLTSTSQKTQGSVYLTQKRLTTTASSSTDPSITEGSILVRATDGKTQNPKPTKVAEGTTASKVTKSKKAAKLKLSTIVSPADLEAFFIRYADICKAGMAGLKKRDRSAKKKGKAKAKSGKA</sequence>
<dbReference type="EMBL" id="MIKG01000007">
    <property type="protein sequence ID" value="RAO68164.1"/>
    <property type="molecule type" value="Genomic_DNA"/>
</dbReference>
<dbReference type="Proteomes" id="UP000249363">
    <property type="component" value="Unassembled WGS sequence"/>
</dbReference>
<reference evidence="9 10" key="1">
    <citation type="journal article" date="2017" name="Biotechnol. Biofuels">
        <title>Differential beta-glucosidase expression as a function of carbon source availability in Talaromyces amestolkiae: a genomic and proteomic approach.</title>
        <authorList>
            <person name="de Eugenio L.I."/>
            <person name="Mendez-Liter J.A."/>
            <person name="Nieto-Dominguez M."/>
            <person name="Alonso L."/>
            <person name="Gil-Munoz J."/>
            <person name="Barriuso J."/>
            <person name="Prieto A."/>
            <person name="Martinez M.J."/>
        </authorList>
    </citation>
    <scope>NUCLEOTIDE SEQUENCE [LARGE SCALE GENOMIC DNA]</scope>
    <source>
        <strain evidence="9 10">CIB</strain>
    </source>
</reference>
<evidence type="ECO:0000256" key="1">
    <source>
        <dbReference type="ARBA" id="ARBA00004496"/>
    </source>
</evidence>
<dbReference type="AlphaFoldDB" id="A0A364KX84"/>
<dbReference type="GO" id="GO:0030942">
    <property type="term" value="F:endoplasmic reticulum signal peptide binding"/>
    <property type="evidence" value="ECO:0007669"/>
    <property type="project" value="UniProtKB-UniRule"/>
</dbReference>
<comment type="subcellular location">
    <subcellularLocation>
        <location evidence="1 7">Cytoplasm</location>
    </subcellularLocation>
</comment>